<accession>A0ACD3AG76</accession>
<dbReference type="EMBL" id="ML208501">
    <property type="protein sequence ID" value="TFK63847.1"/>
    <property type="molecule type" value="Genomic_DNA"/>
</dbReference>
<protein>
    <submittedName>
        <fullName evidence="1">Uncharacterized protein</fullName>
    </submittedName>
</protein>
<evidence type="ECO:0000313" key="2">
    <source>
        <dbReference type="Proteomes" id="UP000308600"/>
    </source>
</evidence>
<evidence type="ECO:0000313" key="1">
    <source>
        <dbReference type="EMBL" id="TFK63847.1"/>
    </source>
</evidence>
<keyword evidence="2" id="KW-1185">Reference proteome</keyword>
<sequence>SEPVAGPSRVPEKFDGVFDTLELSRFYEDGDDERLVAGSSPLSEVVDSDSDEQVAAPDQPPEHVDSDSDLDSQPVSGINLLPEVLDSSVWPGPIPLSLPPSGIPPPWAMGPGARSLPWGHKRKAPSDEDDDNNTYTLHNTLPEHQPPVKKKVRLTVLDFLEEVVDEEIKRQETIKAKKAQLLSWVHGQGALTDDEDEDADDEAPLLPPHAKQYPESEAFVPSLPWYEGTDAGESSDANYPGSSVYSDREDNRQDFEAYLNDQQEIIPSLSPFGTYASLPPDSEFGQSEYRSCSEGGFEENGVSIGGGCV</sequence>
<reference evidence="1 2" key="1">
    <citation type="journal article" date="2019" name="Nat. Ecol. Evol.">
        <title>Megaphylogeny resolves global patterns of mushroom evolution.</title>
        <authorList>
            <person name="Varga T."/>
            <person name="Krizsan K."/>
            <person name="Foldi C."/>
            <person name="Dima B."/>
            <person name="Sanchez-Garcia M."/>
            <person name="Sanchez-Ramirez S."/>
            <person name="Szollosi G.J."/>
            <person name="Szarkandi J.G."/>
            <person name="Papp V."/>
            <person name="Albert L."/>
            <person name="Andreopoulos W."/>
            <person name="Angelini C."/>
            <person name="Antonin V."/>
            <person name="Barry K.W."/>
            <person name="Bougher N.L."/>
            <person name="Buchanan P."/>
            <person name="Buyck B."/>
            <person name="Bense V."/>
            <person name="Catcheside P."/>
            <person name="Chovatia M."/>
            <person name="Cooper J."/>
            <person name="Damon W."/>
            <person name="Desjardin D."/>
            <person name="Finy P."/>
            <person name="Geml J."/>
            <person name="Haridas S."/>
            <person name="Hughes K."/>
            <person name="Justo A."/>
            <person name="Karasinski D."/>
            <person name="Kautmanova I."/>
            <person name="Kiss B."/>
            <person name="Kocsube S."/>
            <person name="Kotiranta H."/>
            <person name="LaButti K.M."/>
            <person name="Lechner B.E."/>
            <person name="Liimatainen K."/>
            <person name="Lipzen A."/>
            <person name="Lukacs Z."/>
            <person name="Mihaltcheva S."/>
            <person name="Morgado L.N."/>
            <person name="Niskanen T."/>
            <person name="Noordeloos M.E."/>
            <person name="Ohm R.A."/>
            <person name="Ortiz-Santana B."/>
            <person name="Ovrebo C."/>
            <person name="Racz N."/>
            <person name="Riley R."/>
            <person name="Savchenko A."/>
            <person name="Shiryaev A."/>
            <person name="Soop K."/>
            <person name="Spirin V."/>
            <person name="Szebenyi C."/>
            <person name="Tomsovsky M."/>
            <person name="Tulloss R.E."/>
            <person name="Uehling J."/>
            <person name="Grigoriev I.V."/>
            <person name="Vagvolgyi C."/>
            <person name="Papp T."/>
            <person name="Martin F.M."/>
            <person name="Miettinen O."/>
            <person name="Hibbett D.S."/>
            <person name="Nagy L.G."/>
        </authorList>
    </citation>
    <scope>NUCLEOTIDE SEQUENCE [LARGE SCALE GENOMIC DNA]</scope>
    <source>
        <strain evidence="1 2">NL-1719</strain>
    </source>
</reference>
<proteinExistence type="predicted"/>
<name>A0ACD3AG76_9AGAR</name>
<organism evidence="1 2">
    <name type="scientific">Pluteus cervinus</name>
    <dbReference type="NCBI Taxonomy" id="181527"/>
    <lineage>
        <taxon>Eukaryota</taxon>
        <taxon>Fungi</taxon>
        <taxon>Dikarya</taxon>
        <taxon>Basidiomycota</taxon>
        <taxon>Agaricomycotina</taxon>
        <taxon>Agaricomycetes</taxon>
        <taxon>Agaricomycetidae</taxon>
        <taxon>Agaricales</taxon>
        <taxon>Pluteineae</taxon>
        <taxon>Pluteaceae</taxon>
        <taxon>Pluteus</taxon>
    </lineage>
</organism>
<gene>
    <name evidence="1" type="ORF">BDN72DRAFT_927027</name>
</gene>
<feature type="non-terminal residue" evidence="1">
    <location>
        <position position="1"/>
    </location>
</feature>
<dbReference type="Proteomes" id="UP000308600">
    <property type="component" value="Unassembled WGS sequence"/>
</dbReference>